<dbReference type="RefSeq" id="NP_001131370.1">
    <property type="nucleotide sequence ID" value="NM_001137898.1"/>
</dbReference>
<dbReference type="eggNOG" id="ENOG502RGJD">
    <property type="taxonomic scope" value="Eukaryota"/>
</dbReference>
<dbReference type="HOGENOM" id="CLU_116935_0_0_1"/>
<feature type="region of interest" description="Disordered" evidence="1">
    <location>
        <begin position="160"/>
        <end position="219"/>
    </location>
</feature>
<reference evidence="4" key="4">
    <citation type="submission" date="2021-05" db="UniProtKB">
        <authorList>
            <consortium name="EnsemblPlants"/>
        </authorList>
    </citation>
    <scope>IDENTIFICATION</scope>
    <source>
        <strain evidence="4">cv. B73</strain>
    </source>
</reference>
<reference evidence="3 5" key="2">
    <citation type="submission" date="2015-12" db="EMBL/GenBank/DDBJ databases">
        <title>Update maize B73 reference genome by single molecule sequencing technologies.</title>
        <authorList>
            <consortium name="Maize Genome Sequencing Project"/>
            <person name="Ware D."/>
        </authorList>
    </citation>
    <scope>NUCLEOTIDE SEQUENCE [LARGE SCALE GENOMIC DNA]</scope>
    <source>
        <strain evidence="5">cv. B73</strain>
        <tissue evidence="3">Seedling</tissue>
    </source>
</reference>
<dbReference type="PANTHER" id="PTHR15663:SF4">
    <property type="entry name" value="COMM DOMAIN-CONTAINING PROTEIN 9"/>
    <property type="match status" value="1"/>
</dbReference>
<organism evidence="2">
    <name type="scientific">Zea mays</name>
    <name type="common">Maize</name>
    <dbReference type="NCBI Taxonomy" id="4577"/>
    <lineage>
        <taxon>Eukaryota</taxon>
        <taxon>Viridiplantae</taxon>
        <taxon>Streptophyta</taxon>
        <taxon>Embryophyta</taxon>
        <taxon>Tracheophyta</taxon>
        <taxon>Spermatophyta</taxon>
        <taxon>Magnoliopsida</taxon>
        <taxon>Liliopsida</taxon>
        <taxon>Poales</taxon>
        <taxon>Poaceae</taxon>
        <taxon>PACMAD clade</taxon>
        <taxon>Panicoideae</taxon>
        <taxon>Andropogonodae</taxon>
        <taxon>Andropogoneae</taxon>
        <taxon>Tripsacinae</taxon>
        <taxon>Zea</taxon>
    </lineage>
</organism>
<dbReference type="AlphaFoldDB" id="B4FCB2"/>
<dbReference type="OrthoDB" id="64318at2759"/>
<dbReference type="OMA" id="CVNEDFA"/>
<keyword evidence="5" id="KW-1185">Reference proteome</keyword>
<keyword evidence="6" id="KW-1267">Proteomics identification</keyword>
<evidence type="ECO:0000313" key="4">
    <source>
        <dbReference type="EnsemblPlants" id="Zm00001eb036570_P002"/>
    </source>
</evidence>
<dbReference type="PaxDb" id="4577-GRMZM2G114816_P02"/>
<dbReference type="PANTHER" id="PTHR15663">
    <property type="entry name" value="COMM DOMAIN-CONTAINING PROTEIN 9"/>
    <property type="match status" value="1"/>
</dbReference>
<dbReference type="Proteomes" id="UP000007305">
    <property type="component" value="Chromosome 1"/>
</dbReference>
<dbReference type="STRING" id="4577.B4FCB2"/>
<dbReference type="KEGG" id="zma:100192695"/>
<feature type="compositionally biased region" description="Polar residues" evidence="1">
    <location>
        <begin position="173"/>
        <end position="182"/>
    </location>
</feature>
<reference evidence="2" key="1">
    <citation type="journal article" date="2009" name="PLoS Genet.">
        <title>Sequencing, mapping, and analysis of 27,455 maize full-length cDNAs.</title>
        <authorList>
            <person name="Soderlund C."/>
            <person name="Descour A."/>
            <person name="Kudrna D."/>
            <person name="Bomhoff M."/>
            <person name="Boyd L."/>
            <person name="Currie J."/>
            <person name="Angelova A."/>
            <person name="Collura K."/>
            <person name="Wissotski M."/>
            <person name="Ashley E."/>
            <person name="Morrow D."/>
            <person name="Fernandes J."/>
            <person name="Walbot V."/>
            <person name="Yu Y."/>
        </authorList>
    </citation>
    <scope>NUCLEOTIDE SEQUENCE</scope>
    <source>
        <strain evidence="2">B73</strain>
    </source>
</reference>
<dbReference type="Gramene" id="Zm00001eb036570_T002">
    <property type="protein sequence ID" value="Zm00001eb036570_P002"/>
    <property type="gene ID" value="Zm00001eb036570"/>
</dbReference>
<dbReference type="EMBL" id="BT034750">
    <property type="protein sequence ID" value="ACF79755.1"/>
    <property type="molecule type" value="mRNA"/>
</dbReference>
<dbReference type="InterPro" id="IPR037360">
    <property type="entry name" value="COMMD9"/>
</dbReference>
<name>B4FCB2_MAIZE</name>
<gene>
    <name evidence="4" type="primary">LOC100192695</name>
    <name evidence="3" type="ORF">ZEAMMB73_Zm00001d031618</name>
</gene>
<dbReference type="GeneID" id="100192695"/>
<reference evidence="4" key="3">
    <citation type="submission" date="2019-07" db="EMBL/GenBank/DDBJ databases">
        <authorList>
            <person name="Seetharam A."/>
            <person name="Woodhouse M."/>
            <person name="Cannon E."/>
        </authorList>
    </citation>
    <scope>NUCLEOTIDE SEQUENCE [LARGE SCALE GENOMIC DNA]</scope>
    <source>
        <strain evidence="4">cv. B73</strain>
    </source>
</reference>
<accession>B4FCB2</accession>
<evidence type="ECO:0000256" key="1">
    <source>
        <dbReference type="SAM" id="MobiDB-lite"/>
    </source>
</evidence>
<dbReference type="IntAct" id="B4FCB2">
    <property type="interactions" value="1"/>
</dbReference>
<sequence>MERERGASAALWGHAHLPLLARAGSKESVEYILQALWRTRRTGLDAADRTVARDALQLSSDAELDPVSTPISSFSSLLPSFLPAPSLASRAGGRCRSRPLSTQLVLQLLVCLRILIRRCVNEDFAKDDIPKLFPEEVPPELQKLLTLLLQKFQPEWQADAAKDQEAALHSSAAECQSNQNGDTSEHRDAANAELQNGAAPVKGSLESGQKEVKKSPLAKDSLDKMLKDLFSTRDQMATDGRNTGHELTMG</sequence>
<protein>
    <submittedName>
        <fullName evidence="2 4">Uncharacterized protein</fullName>
    </submittedName>
</protein>
<evidence type="ECO:0000313" key="2">
    <source>
        <dbReference type="EMBL" id="ACF79755.1"/>
    </source>
</evidence>
<dbReference type="ExpressionAtlas" id="B4FCB2">
    <property type="expression patterns" value="baseline and differential"/>
</dbReference>
<evidence type="ECO:0007829" key="6">
    <source>
        <dbReference type="PeptideAtlas" id="B4FCB2"/>
    </source>
</evidence>
<evidence type="ECO:0000313" key="3">
    <source>
        <dbReference type="EMBL" id="ONM03216.1"/>
    </source>
</evidence>
<proteinExistence type="evidence at protein level"/>
<dbReference type="EMBL" id="CM007647">
    <property type="protein sequence ID" value="ONM03216.1"/>
    <property type="molecule type" value="Genomic_DNA"/>
</dbReference>
<dbReference type="EnsemblPlants" id="Zm00001eb036570_T002">
    <property type="protein sequence ID" value="Zm00001eb036570_P002"/>
    <property type="gene ID" value="Zm00001eb036570"/>
</dbReference>
<evidence type="ECO:0000313" key="5">
    <source>
        <dbReference type="Proteomes" id="UP000007305"/>
    </source>
</evidence>